<evidence type="ECO:0000313" key="3">
    <source>
        <dbReference type="Proteomes" id="UP000004095"/>
    </source>
</evidence>
<dbReference type="InterPro" id="IPR018490">
    <property type="entry name" value="cNMP-bd_dom_sf"/>
</dbReference>
<accession>A2A0I2</accession>
<name>A2A0I2_MICM2</name>
<evidence type="ECO:0000259" key="1">
    <source>
        <dbReference type="Pfam" id="PF00027"/>
    </source>
</evidence>
<feature type="domain" description="Cyclic nucleotide-binding" evidence="1">
    <location>
        <begin position="29"/>
        <end position="111"/>
    </location>
</feature>
<dbReference type="CDD" id="cd00038">
    <property type="entry name" value="CAP_ED"/>
    <property type="match status" value="1"/>
</dbReference>
<evidence type="ECO:0000313" key="2">
    <source>
        <dbReference type="EMBL" id="EAY23854.1"/>
    </source>
</evidence>
<dbReference type="AlphaFoldDB" id="A2A0I2"/>
<comment type="caution">
    <text evidence="2">The sequence shown here is derived from an EMBL/GenBank/DDBJ whole genome shotgun (WGS) entry which is preliminary data.</text>
</comment>
<dbReference type="eggNOG" id="COG0664">
    <property type="taxonomic scope" value="Bacteria"/>
</dbReference>
<gene>
    <name evidence="2" type="ORF">M23134_04854</name>
</gene>
<dbReference type="SUPFAM" id="SSF51206">
    <property type="entry name" value="cAMP-binding domain-like"/>
    <property type="match status" value="1"/>
</dbReference>
<dbReference type="InterPro" id="IPR000595">
    <property type="entry name" value="cNMP-bd_dom"/>
</dbReference>
<keyword evidence="3" id="KW-1185">Reference proteome</keyword>
<sequence>MEILKKIIQQMIVASDEEANQLVDRCFRKNFEKKNLLSEDEKFIKEVYFIVKGIIRVKINDIEGREHTVHFAIENQFIADYNAFITGEKSNYQLQALEYTETIVLPKSAIEWGYKNMQEGEKLGRLIAEFYFVYLDTRIQHLYTLTPQERYDLMNEIFPNIHQRVPQHMIASYLGITPVHLSRIKKQIS</sequence>
<dbReference type="RefSeq" id="WP_002706091.1">
    <property type="nucleotide sequence ID" value="NZ_AAWS01000106.1"/>
</dbReference>
<dbReference type="Gene3D" id="2.60.120.10">
    <property type="entry name" value="Jelly Rolls"/>
    <property type="match status" value="1"/>
</dbReference>
<proteinExistence type="predicted"/>
<dbReference type="Proteomes" id="UP000004095">
    <property type="component" value="Unassembled WGS sequence"/>
</dbReference>
<reference evidence="2 3" key="1">
    <citation type="submission" date="2007-01" db="EMBL/GenBank/DDBJ databases">
        <authorList>
            <person name="Haygood M."/>
            <person name="Podell S."/>
            <person name="Anderson C."/>
            <person name="Hopkinson B."/>
            <person name="Roe K."/>
            <person name="Barbeau K."/>
            <person name="Gaasterland T."/>
            <person name="Ferriera S."/>
            <person name="Johnson J."/>
            <person name="Kravitz S."/>
            <person name="Beeson K."/>
            <person name="Sutton G."/>
            <person name="Rogers Y.-H."/>
            <person name="Friedman R."/>
            <person name="Frazier M."/>
            <person name="Venter J.C."/>
        </authorList>
    </citation>
    <scope>NUCLEOTIDE SEQUENCE [LARGE SCALE GENOMIC DNA]</scope>
    <source>
        <strain evidence="2 3">ATCC 23134</strain>
    </source>
</reference>
<protein>
    <submittedName>
        <fullName evidence="2">Cyclic nucleotide-binding domain protein</fullName>
    </submittedName>
</protein>
<dbReference type="Pfam" id="PF00027">
    <property type="entry name" value="cNMP_binding"/>
    <property type="match status" value="1"/>
</dbReference>
<organism evidence="2 3">
    <name type="scientific">Microscilla marina ATCC 23134</name>
    <dbReference type="NCBI Taxonomy" id="313606"/>
    <lineage>
        <taxon>Bacteria</taxon>
        <taxon>Pseudomonadati</taxon>
        <taxon>Bacteroidota</taxon>
        <taxon>Cytophagia</taxon>
        <taxon>Cytophagales</taxon>
        <taxon>Microscillaceae</taxon>
        <taxon>Microscilla</taxon>
    </lineage>
</organism>
<dbReference type="OrthoDB" id="667553at2"/>
<dbReference type="EMBL" id="AAWS01000106">
    <property type="protein sequence ID" value="EAY23854.1"/>
    <property type="molecule type" value="Genomic_DNA"/>
</dbReference>
<dbReference type="InterPro" id="IPR014710">
    <property type="entry name" value="RmlC-like_jellyroll"/>
</dbReference>